<proteinExistence type="predicted"/>
<dbReference type="EMBL" id="FXYG01000001">
    <property type="protein sequence ID" value="SMX36605.1"/>
    <property type="molecule type" value="Genomic_DNA"/>
</dbReference>
<keyword evidence="2" id="KW-1185">Reference proteome</keyword>
<evidence type="ECO:0000313" key="2">
    <source>
        <dbReference type="Proteomes" id="UP000202485"/>
    </source>
</evidence>
<sequence length="82" mass="8884">MLRAITNTLATLTAGSVFAVSVVTVGFYLSPEAVRAAEPDPFQTQFRAQAIEAMQSAYREFTAYAESKAQPKPESLPKLSTN</sequence>
<protein>
    <submittedName>
        <fullName evidence="1">Uncharacterized protein</fullName>
    </submittedName>
</protein>
<evidence type="ECO:0000313" key="1">
    <source>
        <dbReference type="EMBL" id="SMX36605.1"/>
    </source>
</evidence>
<organism evidence="1 2">
    <name type="scientific">Ruegeria arenilitoris</name>
    <dbReference type="NCBI Taxonomy" id="1173585"/>
    <lineage>
        <taxon>Bacteria</taxon>
        <taxon>Pseudomonadati</taxon>
        <taxon>Pseudomonadota</taxon>
        <taxon>Alphaproteobacteria</taxon>
        <taxon>Rhodobacterales</taxon>
        <taxon>Roseobacteraceae</taxon>
        <taxon>Ruegeria</taxon>
    </lineage>
</organism>
<accession>A0A238K148</accession>
<dbReference type="Proteomes" id="UP000202485">
    <property type="component" value="Unassembled WGS sequence"/>
</dbReference>
<gene>
    <name evidence="1" type="ORF">RUA8715_01457</name>
</gene>
<dbReference type="RefSeq" id="WP_176432438.1">
    <property type="nucleotide sequence ID" value="NZ_FXYG01000001.1"/>
</dbReference>
<dbReference type="AlphaFoldDB" id="A0A238K148"/>
<reference evidence="2" key="1">
    <citation type="submission" date="2017-05" db="EMBL/GenBank/DDBJ databases">
        <authorList>
            <person name="Rodrigo-Torres L."/>
            <person name="Arahal R. D."/>
            <person name="Lucena T."/>
        </authorList>
    </citation>
    <scope>NUCLEOTIDE SEQUENCE [LARGE SCALE GENOMIC DNA]</scope>
    <source>
        <strain evidence="2">CECT 8715</strain>
    </source>
</reference>
<name>A0A238K148_9RHOB</name>